<proteinExistence type="predicted"/>
<dbReference type="AlphaFoldDB" id="A0A6J7VHD5"/>
<organism evidence="1">
    <name type="scientific">freshwater metagenome</name>
    <dbReference type="NCBI Taxonomy" id="449393"/>
    <lineage>
        <taxon>unclassified sequences</taxon>
        <taxon>metagenomes</taxon>
        <taxon>ecological metagenomes</taxon>
    </lineage>
</organism>
<reference evidence="1" key="1">
    <citation type="submission" date="2020-05" db="EMBL/GenBank/DDBJ databases">
        <authorList>
            <person name="Chiriac C."/>
            <person name="Salcher M."/>
            <person name="Ghai R."/>
            <person name="Kavagutti S V."/>
        </authorList>
    </citation>
    <scope>NUCLEOTIDE SEQUENCE</scope>
</reference>
<protein>
    <submittedName>
        <fullName evidence="1">Unannotated protein</fullName>
    </submittedName>
</protein>
<gene>
    <name evidence="1" type="ORF">UFOPK4401_01306</name>
</gene>
<evidence type="ECO:0000313" key="1">
    <source>
        <dbReference type="EMBL" id="CAB5077673.1"/>
    </source>
</evidence>
<name>A0A6J7VHD5_9ZZZZ</name>
<sequence>MKIHFLFDPVWSAFSTGLFEMTAQCAGTVAEIAKVAFKSGWSKHANVRRASATSC</sequence>
<accession>A0A6J7VHD5</accession>
<dbReference type="EMBL" id="CAFBRB010000194">
    <property type="protein sequence ID" value="CAB5077673.1"/>
    <property type="molecule type" value="Genomic_DNA"/>
</dbReference>